<dbReference type="InterPro" id="IPR011701">
    <property type="entry name" value="MFS"/>
</dbReference>
<dbReference type="GO" id="GO:0022857">
    <property type="term" value="F:transmembrane transporter activity"/>
    <property type="evidence" value="ECO:0007669"/>
    <property type="project" value="InterPro"/>
</dbReference>
<proteinExistence type="inferred from homology"/>
<evidence type="ECO:0000256" key="6">
    <source>
        <dbReference type="ARBA" id="ARBA00022989"/>
    </source>
</evidence>
<feature type="transmembrane region" description="Helical" evidence="9">
    <location>
        <begin position="381"/>
        <end position="403"/>
    </location>
</feature>
<keyword evidence="5 9" id="KW-0812">Transmembrane</keyword>
<evidence type="ECO:0000256" key="1">
    <source>
        <dbReference type="ARBA" id="ARBA00004651"/>
    </source>
</evidence>
<keyword evidence="3" id="KW-0813">Transport</keyword>
<evidence type="ECO:0000256" key="8">
    <source>
        <dbReference type="SAM" id="MobiDB-lite"/>
    </source>
</evidence>
<dbReference type="InterPro" id="IPR036259">
    <property type="entry name" value="MFS_trans_sf"/>
</dbReference>
<reference evidence="11 12" key="1">
    <citation type="submission" date="2017-04" db="EMBL/GenBank/DDBJ databases">
        <authorList>
            <person name="Afonso C.L."/>
            <person name="Miller P.J."/>
            <person name="Scott M.A."/>
            <person name="Spackman E."/>
            <person name="Goraichik I."/>
            <person name="Dimitrov K.M."/>
            <person name="Suarez D.L."/>
            <person name="Swayne D.E."/>
        </authorList>
    </citation>
    <scope>NUCLEOTIDE SEQUENCE [LARGE SCALE GENOMIC DNA]</scope>
    <source>
        <strain evidence="11 12">A2P</strain>
    </source>
</reference>
<feature type="compositionally biased region" description="Basic and acidic residues" evidence="8">
    <location>
        <begin position="1"/>
        <end position="17"/>
    </location>
</feature>
<feature type="transmembrane region" description="Helical" evidence="9">
    <location>
        <begin position="297"/>
        <end position="315"/>
    </location>
</feature>
<dbReference type="PROSITE" id="PS50850">
    <property type="entry name" value="MFS"/>
    <property type="match status" value="1"/>
</dbReference>
<organism evidence="11 12">
    <name type="scientific">Azospirillum oryzae</name>
    <dbReference type="NCBI Taxonomy" id="286727"/>
    <lineage>
        <taxon>Bacteria</taxon>
        <taxon>Pseudomonadati</taxon>
        <taxon>Pseudomonadota</taxon>
        <taxon>Alphaproteobacteria</taxon>
        <taxon>Rhodospirillales</taxon>
        <taxon>Azospirillaceae</taxon>
        <taxon>Azospirillum</taxon>
    </lineage>
</organism>
<sequence length="414" mass="42502">MDGHRTETTREAEDDRSGTAPSSPLPILPRERAAIFLLGFAAFLPLYAPQSVLPQLASSFQASPAETGAVIGATTLAVALSAPLAGPLTDRFGRKRSMLAAIAILVPLTLLLTLCASLNELLAVRFSQGIVLPALFTGAVAYIGTRWEGTRGASVTGMFVTGSAIGGFAGRFVSGLVADIAGWQSGFAALAAVSAFCAVFVALWLTPDRGRGTGSILANIRGMGTHLQDGRIRAVSLCGATVLFSMTGCLSYLGFHLAEPPFGLTAAGIGLVFLVYPLSATAPLVNSRLLRRLGTGNAYRVAFGVCAVGQLLLLLPDLTAVVAGTGIFLGGVFLCQSLALGYVGRVATTNKGAAAGLYVCCFYLGGSLGAIAPGLLWKTAGWPGCVALVLAALATGALISLAMREQNRRAAEPV</sequence>
<dbReference type="InterPro" id="IPR020846">
    <property type="entry name" value="MFS_dom"/>
</dbReference>
<evidence type="ECO:0000313" key="11">
    <source>
        <dbReference type="EMBL" id="SMF20598.1"/>
    </source>
</evidence>
<protein>
    <submittedName>
        <fullName evidence="11">Predicted arabinose efflux permease, MFS family</fullName>
    </submittedName>
</protein>
<evidence type="ECO:0000256" key="5">
    <source>
        <dbReference type="ARBA" id="ARBA00022692"/>
    </source>
</evidence>
<evidence type="ECO:0000256" key="7">
    <source>
        <dbReference type="ARBA" id="ARBA00023136"/>
    </source>
</evidence>
<keyword evidence="6 9" id="KW-1133">Transmembrane helix</keyword>
<keyword evidence="4" id="KW-1003">Cell membrane</keyword>
<feature type="transmembrane region" description="Helical" evidence="9">
    <location>
        <begin position="234"/>
        <end position="255"/>
    </location>
</feature>
<dbReference type="SUPFAM" id="SSF103473">
    <property type="entry name" value="MFS general substrate transporter"/>
    <property type="match status" value="1"/>
</dbReference>
<dbReference type="CDD" id="cd17324">
    <property type="entry name" value="MFS_NepI_like"/>
    <property type="match status" value="1"/>
</dbReference>
<feature type="transmembrane region" description="Helical" evidence="9">
    <location>
        <begin position="155"/>
        <end position="174"/>
    </location>
</feature>
<keyword evidence="7 9" id="KW-0472">Membrane</keyword>
<evidence type="ECO:0000256" key="3">
    <source>
        <dbReference type="ARBA" id="ARBA00022448"/>
    </source>
</evidence>
<feature type="region of interest" description="Disordered" evidence="8">
    <location>
        <begin position="1"/>
        <end position="25"/>
    </location>
</feature>
<dbReference type="Pfam" id="PF07690">
    <property type="entry name" value="MFS_1"/>
    <property type="match status" value="1"/>
</dbReference>
<gene>
    <name evidence="11" type="ORF">SAMN02982917_0915</name>
</gene>
<evidence type="ECO:0000256" key="9">
    <source>
        <dbReference type="SAM" id="Phobius"/>
    </source>
</evidence>
<evidence type="ECO:0000256" key="4">
    <source>
        <dbReference type="ARBA" id="ARBA00022475"/>
    </source>
</evidence>
<feature type="transmembrane region" description="Helical" evidence="9">
    <location>
        <begin position="261"/>
        <end position="285"/>
    </location>
</feature>
<accession>A0A1X7DSH0</accession>
<evidence type="ECO:0000256" key="2">
    <source>
        <dbReference type="ARBA" id="ARBA00008335"/>
    </source>
</evidence>
<feature type="transmembrane region" description="Helical" evidence="9">
    <location>
        <begin position="32"/>
        <end position="48"/>
    </location>
</feature>
<dbReference type="PANTHER" id="PTHR43271">
    <property type="entry name" value="BLL2771 PROTEIN"/>
    <property type="match status" value="1"/>
</dbReference>
<name>A0A1X7DSH0_9PROT</name>
<evidence type="ECO:0000313" key="12">
    <source>
        <dbReference type="Proteomes" id="UP000192936"/>
    </source>
</evidence>
<dbReference type="OrthoDB" id="63984at2"/>
<feature type="transmembrane region" description="Helical" evidence="9">
    <location>
        <begin position="186"/>
        <end position="205"/>
    </location>
</feature>
<dbReference type="Gene3D" id="1.20.1250.20">
    <property type="entry name" value="MFS general substrate transporter like domains"/>
    <property type="match status" value="1"/>
</dbReference>
<dbReference type="AlphaFoldDB" id="A0A1X7DSH0"/>
<feature type="transmembrane region" description="Helical" evidence="9">
    <location>
        <begin position="98"/>
        <end position="119"/>
    </location>
</feature>
<comment type="similarity">
    <text evidence="2">Belongs to the major facilitator superfamily.</text>
</comment>
<dbReference type="PANTHER" id="PTHR43271:SF2">
    <property type="entry name" value="BLL2771 PROTEIN"/>
    <property type="match status" value="1"/>
</dbReference>
<dbReference type="GO" id="GO:0005886">
    <property type="term" value="C:plasma membrane"/>
    <property type="evidence" value="ECO:0007669"/>
    <property type="project" value="UniProtKB-SubCell"/>
</dbReference>
<evidence type="ECO:0000259" key="10">
    <source>
        <dbReference type="PROSITE" id="PS50850"/>
    </source>
</evidence>
<feature type="transmembrane region" description="Helical" evidence="9">
    <location>
        <begin position="321"/>
        <end position="343"/>
    </location>
</feature>
<feature type="domain" description="Major facilitator superfamily (MFS) profile" evidence="10">
    <location>
        <begin position="27"/>
        <end position="408"/>
    </location>
</feature>
<dbReference type="EMBL" id="FXAK01000001">
    <property type="protein sequence ID" value="SMF20598.1"/>
    <property type="molecule type" value="Genomic_DNA"/>
</dbReference>
<dbReference type="Proteomes" id="UP000192936">
    <property type="component" value="Unassembled WGS sequence"/>
</dbReference>
<feature type="transmembrane region" description="Helical" evidence="9">
    <location>
        <begin position="125"/>
        <end position="143"/>
    </location>
</feature>
<dbReference type="RefSeq" id="WP_085082686.1">
    <property type="nucleotide sequence ID" value="NZ_FXAK01000001.1"/>
</dbReference>
<comment type="subcellular location">
    <subcellularLocation>
        <location evidence="1">Cell membrane</location>
        <topology evidence="1">Multi-pass membrane protein</topology>
    </subcellularLocation>
</comment>
<dbReference type="STRING" id="286727.SAMN02982917_0915"/>
<feature type="transmembrane region" description="Helical" evidence="9">
    <location>
        <begin position="355"/>
        <end position="375"/>
    </location>
</feature>
<feature type="transmembrane region" description="Helical" evidence="9">
    <location>
        <begin position="68"/>
        <end position="86"/>
    </location>
</feature>